<name>A0A316G3V1_9GAMM</name>
<keyword evidence="7" id="KW-0676">Redox-active center</keyword>
<dbReference type="SUPFAM" id="SSF52833">
    <property type="entry name" value="Thioredoxin-like"/>
    <property type="match status" value="1"/>
</dbReference>
<dbReference type="InterPro" id="IPR023205">
    <property type="entry name" value="DsbA/DsbL"/>
</dbReference>
<dbReference type="PROSITE" id="PS51257">
    <property type="entry name" value="PROKAR_LIPOPROTEIN"/>
    <property type="match status" value="1"/>
</dbReference>
<dbReference type="InterPro" id="IPR050824">
    <property type="entry name" value="Thiol_disulfide_DsbA"/>
</dbReference>
<keyword evidence="6" id="KW-1015">Disulfide bond</keyword>
<evidence type="ECO:0000256" key="3">
    <source>
        <dbReference type="ARBA" id="ARBA00013831"/>
    </source>
</evidence>
<proteinExistence type="inferred from homology"/>
<gene>
    <name evidence="12" type="ORF">C8D97_101308</name>
</gene>
<dbReference type="PROSITE" id="PS51352">
    <property type="entry name" value="THIOREDOXIN_2"/>
    <property type="match status" value="1"/>
</dbReference>
<evidence type="ECO:0000313" key="12">
    <source>
        <dbReference type="EMBL" id="PWK54460.1"/>
    </source>
</evidence>
<evidence type="ECO:0000256" key="4">
    <source>
        <dbReference type="ARBA" id="ARBA00022729"/>
    </source>
</evidence>
<sequence length="254" mass="28373">MRILTILILAALSFACDNSDSSNNKSNAETNKTASQQPEANSTNADKSNEDASSTNTSDDHSGHNHSVAEHSGEKYKEVDVQDNCSQPTVIEFFAYQCPHCYTLEEHVAKWKKQKDDSIKFIPVPTDLGREEFTKFVVTHHVAERLNVLDEIKPQLFAVLHEQKSINNILEIFTEAGVAEADAKAAFEDMETIKQDLVNGFETMRDYKITGVPALLVNYQYMINVTTAGGYDKVFDVVNETLDLPAKCKTFEAK</sequence>
<dbReference type="PANTHER" id="PTHR35891:SF3">
    <property type="entry name" value="THIOL:DISULFIDE INTERCHANGE PROTEIN DSBL"/>
    <property type="match status" value="1"/>
</dbReference>
<dbReference type="InterPro" id="IPR036249">
    <property type="entry name" value="Thioredoxin-like_sf"/>
</dbReference>
<keyword evidence="13" id="KW-1185">Reference proteome</keyword>
<feature type="region of interest" description="Disordered" evidence="9">
    <location>
        <begin position="18"/>
        <end position="75"/>
    </location>
</feature>
<protein>
    <recommendedName>
        <fullName evidence="3">Thiol:disulfide interchange protein DsbA</fullName>
    </recommendedName>
</protein>
<comment type="caution">
    <text evidence="12">The sequence shown here is derived from an EMBL/GenBank/DDBJ whole genome shotgun (WGS) entry which is preliminary data.</text>
</comment>
<dbReference type="InterPro" id="IPR001853">
    <property type="entry name" value="DSBA-like_thioredoxin_dom"/>
</dbReference>
<evidence type="ECO:0000256" key="1">
    <source>
        <dbReference type="ARBA" id="ARBA00004418"/>
    </source>
</evidence>
<dbReference type="PANTHER" id="PTHR35891">
    <property type="entry name" value="THIOL:DISULFIDE INTERCHANGE PROTEIN DSBA"/>
    <property type="match status" value="1"/>
</dbReference>
<dbReference type="RefSeq" id="WP_170115101.1">
    <property type="nucleotide sequence ID" value="NZ_QGGU01000001.1"/>
</dbReference>
<dbReference type="Proteomes" id="UP000245790">
    <property type="component" value="Unassembled WGS sequence"/>
</dbReference>
<feature type="compositionally biased region" description="Polar residues" evidence="9">
    <location>
        <begin position="28"/>
        <end position="57"/>
    </location>
</feature>
<dbReference type="Gene3D" id="3.40.30.10">
    <property type="entry name" value="Glutaredoxin"/>
    <property type="match status" value="1"/>
</dbReference>
<feature type="signal peptide" evidence="10">
    <location>
        <begin position="1"/>
        <end position="15"/>
    </location>
</feature>
<comment type="similarity">
    <text evidence="2">Belongs to the thioredoxin family. DsbA subfamily.</text>
</comment>
<accession>A0A316G3V1</accession>
<evidence type="ECO:0000256" key="10">
    <source>
        <dbReference type="SAM" id="SignalP"/>
    </source>
</evidence>
<evidence type="ECO:0000256" key="7">
    <source>
        <dbReference type="ARBA" id="ARBA00023284"/>
    </source>
</evidence>
<comment type="subcellular location">
    <subcellularLocation>
        <location evidence="1">Periplasm</location>
    </subcellularLocation>
</comment>
<dbReference type="GO" id="GO:0016491">
    <property type="term" value="F:oxidoreductase activity"/>
    <property type="evidence" value="ECO:0007669"/>
    <property type="project" value="InterPro"/>
</dbReference>
<dbReference type="AlphaFoldDB" id="A0A316G3V1"/>
<keyword evidence="5" id="KW-0574">Periplasm</keyword>
<evidence type="ECO:0000256" key="5">
    <source>
        <dbReference type="ARBA" id="ARBA00022764"/>
    </source>
</evidence>
<reference evidence="12 13" key="1">
    <citation type="submission" date="2018-05" db="EMBL/GenBank/DDBJ databases">
        <title>Genomic Encyclopedia of Type Strains, Phase IV (KMG-IV): sequencing the most valuable type-strain genomes for metagenomic binning, comparative biology and taxonomic classification.</title>
        <authorList>
            <person name="Goeker M."/>
        </authorList>
    </citation>
    <scope>NUCLEOTIDE SEQUENCE [LARGE SCALE GENOMIC DNA]</scope>
    <source>
        <strain evidence="12 13">DSM 25350</strain>
    </source>
</reference>
<feature type="disulfide bond" description="Redox-active" evidence="8">
    <location>
        <begin position="98"/>
        <end position="101"/>
    </location>
</feature>
<evidence type="ECO:0000256" key="2">
    <source>
        <dbReference type="ARBA" id="ARBA00005791"/>
    </source>
</evidence>
<organism evidence="12 13">
    <name type="scientific">Pleionea mediterranea</name>
    <dbReference type="NCBI Taxonomy" id="523701"/>
    <lineage>
        <taxon>Bacteria</taxon>
        <taxon>Pseudomonadati</taxon>
        <taxon>Pseudomonadota</taxon>
        <taxon>Gammaproteobacteria</taxon>
        <taxon>Oceanospirillales</taxon>
        <taxon>Pleioneaceae</taxon>
        <taxon>Pleionea</taxon>
    </lineage>
</organism>
<evidence type="ECO:0000256" key="9">
    <source>
        <dbReference type="SAM" id="MobiDB-lite"/>
    </source>
</evidence>
<evidence type="ECO:0000313" key="13">
    <source>
        <dbReference type="Proteomes" id="UP000245790"/>
    </source>
</evidence>
<feature type="compositionally biased region" description="Basic and acidic residues" evidence="9">
    <location>
        <begin position="58"/>
        <end position="75"/>
    </location>
</feature>
<dbReference type="CDD" id="cd03019">
    <property type="entry name" value="DsbA_DsbA"/>
    <property type="match status" value="1"/>
</dbReference>
<dbReference type="EMBL" id="QGGU01000001">
    <property type="protein sequence ID" value="PWK54460.1"/>
    <property type="molecule type" value="Genomic_DNA"/>
</dbReference>
<feature type="chain" id="PRO_5016365962" description="Thiol:disulfide interchange protein DsbA" evidence="10">
    <location>
        <begin position="16"/>
        <end position="254"/>
    </location>
</feature>
<feature type="compositionally biased region" description="Low complexity" evidence="9">
    <location>
        <begin position="18"/>
        <end position="27"/>
    </location>
</feature>
<dbReference type="Pfam" id="PF01323">
    <property type="entry name" value="DSBA"/>
    <property type="match status" value="1"/>
</dbReference>
<keyword evidence="4 10" id="KW-0732">Signal</keyword>
<evidence type="ECO:0000256" key="6">
    <source>
        <dbReference type="ARBA" id="ARBA00023157"/>
    </source>
</evidence>
<dbReference type="GO" id="GO:0042597">
    <property type="term" value="C:periplasmic space"/>
    <property type="evidence" value="ECO:0007669"/>
    <property type="project" value="UniProtKB-SubCell"/>
</dbReference>
<evidence type="ECO:0000259" key="11">
    <source>
        <dbReference type="PROSITE" id="PS51352"/>
    </source>
</evidence>
<dbReference type="InterPro" id="IPR013766">
    <property type="entry name" value="Thioredoxin_domain"/>
</dbReference>
<evidence type="ECO:0000256" key="8">
    <source>
        <dbReference type="PIRSR" id="PIRSR001488-1"/>
    </source>
</evidence>
<feature type="domain" description="Thioredoxin" evidence="11">
    <location>
        <begin position="31"/>
        <end position="243"/>
    </location>
</feature>